<sequence length="317" mass="37340">MNYFAGRSYCPSQDDSPKLTKNPLWPVFPVEQKKAHFYKSDNTPTINPFAGTKYDRLNILKEIEERNTRVKKKGLHISVNPTVTDLVKLGDKGIRTEIGNLMEHMGYGNQPYFVYKHSDLDRTHFHIVSTRIDNQTGKKIKDNYEKEKVQRFIKSLEQKYDFTKEQSQVQSNLKFSAGSRNLKQNLESLFYQLNHIESISTKQLYDKSLELFNVEVRRSGRGHVVFITDEIGNPIRYPIRGSAFQERPRFNLTAKAEQEIQIPTQVIDQFQLAQWARDINRMIERSNRRRKEPSMKYKVKNRGRGMCRQYLFFCNLN</sequence>
<accession>A0A1M4UC41</accession>
<organism evidence="2 3">
    <name type="scientific">Mariniphaga anaerophila</name>
    <dbReference type="NCBI Taxonomy" id="1484053"/>
    <lineage>
        <taxon>Bacteria</taxon>
        <taxon>Pseudomonadati</taxon>
        <taxon>Bacteroidota</taxon>
        <taxon>Bacteroidia</taxon>
        <taxon>Marinilabiliales</taxon>
        <taxon>Prolixibacteraceae</taxon>
        <taxon>Mariniphaga</taxon>
    </lineage>
</organism>
<evidence type="ECO:0000313" key="2">
    <source>
        <dbReference type="EMBL" id="SHE54143.1"/>
    </source>
</evidence>
<dbReference type="AlphaFoldDB" id="A0A1M4UC41"/>
<gene>
    <name evidence="2" type="ORF">SAMN05444274_101635</name>
</gene>
<feature type="domain" description="MobA/VirD2-like nuclease" evidence="1">
    <location>
        <begin position="60"/>
        <end position="161"/>
    </location>
</feature>
<dbReference type="EMBL" id="FQUM01000001">
    <property type="protein sequence ID" value="SHE54143.1"/>
    <property type="molecule type" value="Genomic_DNA"/>
</dbReference>
<reference evidence="2 3" key="1">
    <citation type="submission" date="2016-11" db="EMBL/GenBank/DDBJ databases">
        <authorList>
            <person name="Jaros S."/>
            <person name="Januszkiewicz K."/>
            <person name="Wedrychowicz H."/>
        </authorList>
    </citation>
    <scope>NUCLEOTIDE SEQUENCE [LARGE SCALE GENOMIC DNA]</scope>
    <source>
        <strain evidence="2 3">DSM 26910</strain>
    </source>
</reference>
<evidence type="ECO:0000259" key="1">
    <source>
        <dbReference type="Pfam" id="PF03432"/>
    </source>
</evidence>
<proteinExistence type="predicted"/>
<dbReference type="Pfam" id="PF03432">
    <property type="entry name" value="Relaxase"/>
    <property type="match status" value="1"/>
</dbReference>
<evidence type="ECO:0000313" key="3">
    <source>
        <dbReference type="Proteomes" id="UP000184164"/>
    </source>
</evidence>
<dbReference type="Proteomes" id="UP000184164">
    <property type="component" value="Unassembled WGS sequence"/>
</dbReference>
<name>A0A1M4UC41_9BACT</name>
<dbReference type="InterPro" id="IPR005094">
    <property type="entry name" value="Endonuclease_MobA/VirD2"/>
</dbReference>
<keyword evidence="3" id="KW-1185">Reference proteome</keyword>
<dbReference type="STRING" id="1484053.SAMN05444274_101635"/>
<protein>
    <submittedName>
        <fullName evidence="2">Relaxase/Mobilisation nuclease domain-containing protein</fullName>
    </submittedName>
</protein>